<comment type="caution">
    <text evidence="2">The sequence shown here is derived from an EMBL/GenBank/DDBJ whole genome shotgun (WGS) entry which is preliminary data.</text>
</comment>
<dbReference type="STRING" id="205917.A0A4Y9XWE8"/>
<feature type="region of interest" description="Disordered" evidence="1">
    <location>
        <begin position="760"/>
        <end position="780"/>
    </location>
</feature>
<dbReference type="InterPro" id="IPR039646">
    <property type="entry name" value="ZNHIT2"/>
</dbReference>
<accession>A0A4Y9XWE8</accession>
<evidence type="ECO:0000313" key="2">
    <source>
        <dbReference type="EMBL" id="TFY54456.1"/>
    </source>
</evidence>
<organism evidence="2 3">
    <name type="scientific">Dentipellis fragilis</name>
    <dbReference type="NCBI Taxonomy" id="205917"/>
    <lineage>
        <taxon>Eukaryota</taxon>
        <taxon>Fungi</taxon>
        <taxon>Dikarya</taxon>
        <taxon>Basidiomycota</taxon>
        <taxon>Agaricomycotina</taxon>
        <taxon>Agaricomycetes</taxon>
        <taxon>Russulales</taxon>
        <taxon>Hericiaceae</taxon>
        <taxon>Dentipellis</taxon>
    </lineage>
</organism>
<proteinExistence type="predicted"/>
<dbReference type="EMBL" id="SEOQ01001024">
    <property type="protein sequence ID" value="TFY54456.1"/>
    <property type="molecule type" value="Genomic_DNA"/>
</dbReference>
<evidence type="ECO:0000313" key="3">
    <source>
        <dbReference type="Proteomes" id="UP000298327"/>
    </source>
</evidence>
<reference evidence="2 3" key="1">
    <citation type="submission" date="2019-02" db="EMBL/GenBank/DDBJ databases">
        <title>Genome sequencing of the rare red list fungi Dentipellis fragilis.</title>
        <authorList>
            <person name="Buettner E."/>
            <person name="Kellner H."/>
        </authorList>
    </citation>
    <scope>NUCLEOTIDE SEQUENCE [LARGE SCALE GENOMIC DNA]</scope>
    <source>
        <strain evidence="2 3">DSM 105465</strain>
    </source>
</reference>
<dbReference type="PANTHER" id="PTHR15555:SF0">
    <property type="entry name" value="ZINC FINGER HIT DOMAIN-CONTAINING PROTEIN 2"/>
    <property type="match status" value="1"/>
</dbReference>
<dbReference type="AlphaFoldDB" id="A0A4Y9XWE8"/>
<sequence>MALTSSELTPLRNALDIPVTASSITLIHTIRLSIDGQVRFQLMDDFRLEAQSAPVKTGVVDEDTALSDSYIAGLSQIFMRLNDRSKLGEYNADMQTMVAMPHLGPGTIPSKSSEADWPTAHAVCTNGMEQRLDSSMRMSLSLAAMLVAARPGPVLISQATELAFDAFTNDTAGSLLEDVEVNAEEYWFRYEASDVTSKTTILELATRPGQKDYDDQAYKWISTDASKVDRPRSGRIPAIYVLKSGTRAKVVGAAKDFDTQVAKKEATEYVQKVNEHDDVGIQGVAKLTGGKTTLEAFRGDVMRSVFKLSNSGSSQKRISNCSKHAAYIDQLAFATSAGACNALLGHFLPVLLRLHALTLGRAGTHTSIVHTGDQHTHAAEPQAGERDASLNARAVPGTYSAPSGGDSGIIVGCADSTGVRRGPRSVPGAPGAGAQECGPCAAVADRAGGSCGVAEAAQVHGNIQRPCAARLQARCTYPVAPAPAVLCGSGGHELRASACVAGDAPRTARHAELEAVEPSTVTASDQNLSTFLRLPNIRTVVVSAADTLDIEYQVPMMVAQLGTHRVDTLRMEGVPLSVVERVMKRANLVGVKEPQIVNMPEAELMEKDAAASSRDTPARAATCPIARSSVSAPRWVHAQCSEPFYRTQLEADIRGEPSKSAQERTQMLDLLKKFEEDALADEDAERDDDEDDLGQRLAGMDLGEVSYDKLWSHLTEAERAKFMHAVQDPSSELAQQLLTSQELVEDAVEPWWDAPSAVPLEEDEGECARPPQAEKKRYGHKPEPLQVPEALLNAASPTLPLAYNLMAVLLAYAYTTRRMSLSPLSEASTDDTEAARSSIAHLVPSLVDRKSKGTMSPSFLTLLLHDVHALLKPDRVSLISPSSTSCSTTTTLRALADLHALFQPASSTRVQDAVAAKIQFYGAQVARADVRIVEVLMAEVDARARAAEHEAGCEDETLMVVRKSREEGRKRRRGPLIAEVT</sequence>
<dbReference type="OrthoDB" id="18412at2759"/>
<dbReference type="PANTHER" id="PTHR15555">
    <property type="entry name" value="ZINC FINGER HIT DOMAIN CONTAINING PROTEIN 2 PROTEIN FON -RELATED"/>
    <property type="match status" value="1"/>
</dbReference>
<keyword evidence="3" id="KW-1185">Reference proteome</keyword>
<protein>
    <submittedName>
        <fullName evidence="2">Uncharacterized protein</fullName>
    </submittedName>
</protein>
<evidence type="ECO:0000256" key="1">
    <source>
        <dbReference type="SAM" id="MobiDB-lite"/>
    </source>
</evidence>
<gene>
    <name evidence="2" type="ORF">EVG20_g9695</name>
</gene>
<dbReference type="Proteomes" id="UP000298327">
    <property type="component" value="Unassembled WGS sequence"/>
</dbReference>
<name>A0A4Y9XWE8_9AGAM</name>